<dbReference type="AlphaFoldDB" id="A0A3D8Q5D6"/>
<gene>
    <name evidence="1" type="ORF">BP5796_12964</name>
</gene>
<proteinExistence type="predicted"/>
<name>A0A3D8Q5D6_9HELO</name>
<keyword evidence="2" id="KW-1185">Reference proteome</keyword>
<comment type="caution">
    <text evidence="1">The sequence shown here is derived from an EMBL/GenBank/DDBJ whole genome shotgun (WGS) entry which is preliminary data.</text>
</comment>
<organism evidence="1 2">
    <name type="scientific">Coleophoma crateriformis</name>
    <dbReference type="NCBI Taxonomy" id="565419"/>
    <lineage>
        <taxon>Eukaryota</taxon>
        <taxon>Fungi</taxon>
        <taxon>Dikarya</taxon>
        <taxon>Ascomycota</taxon>
        <taxon>Pezizomycotina</taxon>
        <taxon>Leotiomycetes</taxon>
        <taxon>Helotiales</taxon>
        <taxon>Dermateaceae</taxon>
        <taxon>Coleophoma</taxon>
    </lineage>
</organism>
<reference evidence="1 2" key="1">
    <citation type="journal article" date="2018" name="IMA Fungus">
        <title>IMA Genome-F 9: Draft genome sequence of Annulohypoxylon stygium, Aspergillus mulundensis, Berkeleyomyces basicola (syn. Thielaviopsis basicola), Ceratocystis smalleyi, two Cercospora beticola strains, Coleophoma cylindrospora, Fusarium fracticaudum, Phialophora cf. hyalina, and Morchella septimelata.</title>
        <authorList>
            <person name="Wingfield B.D."/>
            <person name="Bills G.F."/>
            <person name="Dong Y."/>
            <person name="Huang W."/>
            <person name="Nel W.J."/>
            <person name="Swalarsk-Parry B.S."/>
            <person name="Vaghefi N."/>
            <person name="Wilken P.M."/>
            <person name="An Z."/>
            <person name="de Beer Z.W."/>
            <person name="De Vos L."/>
            <person name="Chen L."/>
            <person name="Duong T.A."/>
            <person name="Gao Y."/>
            <person name="Hammerbacher A."/>
            <person name="Kikkert J.R."/>
            <person name="Li Y."/>
            <person name="Li H."/>
            <person name="Li K."/>
            <person name="Li Q."/>
            <person name="Liu X."/>
            <person name="Ma X."/>
            <person name="Naidoo K."/>
            <person name="Pethybridge S.J."/>
            <person name="Sun J."/>
            <person name="Steenkamp E.T."/>
            <person name="van der Nest M.A."/>
            <person name="van Wyk S."/>
            <person name="Wingfield M.J."/>
            <person name="Xiong C."/>
            <person name="Yue Q."/>
            <person name="Zhang X."/>
        </authorList>
    </citation>
    <scope>NUCLEOTIDE SEQUENCE [LARGE SCALE GENOMIC DNA]</scope>
    <source>
        <strain evidence="1 2">BP5796</strain>
    </source>
</reference>
<dbReference type="EMBL" id="PDLN01000024">
    <property type="protein sequence ID" value="RDW56897.1"/>
    <property type="molecule type" value="Genomic_DNA"/>
</dbReference>
<accession>A0A3D8Q5D6</accession>
<sequence>MSSHYELLQGCVVGSRWRRAVQRPSPLHREAMMIAICSSRCYCGPLKHPLSSKVAPEYRIATVPRWLLALPIDGVEIDVTFCSCANSIPSLPPQHSAQHQNSTKVQPQFSIGLLDKAPFPLGIWYRPNVPYFYATSCLAGINGASRANDKAI</sequence>
<dbReference type="Proteomes" id="UP000256328">
    <property type="component" value="Unassembled WGS sequence"/>
</dbReference>
<evidence type="ECO:0000313" key="2">
    <source>
        <dbReference type="Proteomes" id="UP000256328"/>
    </source>
</evidence>
<evidence type="ECO:0000313" key="1">
    <source>
        <dbReference type="EMBL" id="RDW56897.1"/>
    </source>
</evidence>
<protein>
    <submittedName>
        <fullName evidence="1">Uncharacterized protein</fullName>
    </submittedName>
</protein>